<dbReference type="CDD" id="cd14507">
    <property type="entry name" value="PTP-MTM-like"/>
    <property type="match status" value="1"/>
</dbReference>
<evidence type="ECO:0000259" key="4">
    <source>
        <dbReference type="PROSITE" id="PS51339"/>
    </source>
</evidence>
<dbReference type="PANTHER" id="PTHR10807">
    <property type="entry name" value="MYOTUBULARIN-RELATED"/>
    <property type="match status" value="1"/>
</dbReference>
<dbReference type="OMA" id="FENKETY"/>
<dbReference type="InterPro" id="IPR010569">
    <property type="entry name" value="Myotubularin-like_Pase_dom"/>
</dbReference>
<evidence type="ECO:0000313" key="5">
    <source>
        <dbReference type="EMBL" id="CEG37931.1"/>
    </source>
</evidence>
<dbReference type="InterPro" id="IPR016130">
    <property type="entry name" value="Tyr_Pase_AS"/>
</dbReference>
<feature type="compositionally biased region" description="Polar residues" evidence="3">
    <location>
        <begin position="568"/>
        <end position="580"/>
    </location>
</feature>
<dbReference type="OrthoDB" id="271628at2759"/>
<evidence type="ECO:0000256" key="3">
    <source>
        <dbReference type="SAM" id="MobiDB-lite"/>
    </source>
</evidence>
<dbReference type="STRING" id="4781.A0A0N7L480"/>
<dbReference type="GO" id="GO:0005737">
    <property type="term" value="C:cytoplasm"/>
    <property type="evidence" value="ECO:0007669"/>
    <property type="project" value="TreeGrafter"/>
</dbReference>
<dbReference type="Pfam" id="PF06602">
    <property type="entry name" value="Myotub-related"/>
    <property type="match status" value="1"/>
</dbReference>
<dbReference type="SUPFAM" id="SSF52799">
    <property type="entry name" value="(Phosphotyrosine protein) phosphatases II"/>
    <property type="match status" value="1"/>
</dbReference>
<feature type="region of interest" description="Disordered" evidence="3">
    <location>
        <begin position="60"/>
        <end position="87"/>
    </location>
</feature>
<organism evidence="5 6">
    <name type="scientific">Plasmopara halstedii</name>
    <name type="common">Downy mildew of sunflower</name>
    <dbReference type="NCBI Taxonomy" id="4781"/>
    <lineage>
        <taxon>Eukaryota</taxon>
        <taxon>Sar</taxon>
        <taxon>Stramenopiles</taxon>
        <taxon>Oomycota</taxon>
        <taxon>Peronosporomycetes</taxon>
        <taxon>Peronosporales</taxon>
        <taxon>Peronosporaceae</taxon>
        <taxon>Plasmopara</taxon>
    </lineage>
</organism>
<feature type="binding site" evidence="2">
    <location>
        <begin position="362"/>
        <end position="368"/>
    </location>
    <ligand>
        <name>substrate</name>
    </ligand>
</feature>
<dbReference type="AlphaFoldDB" id="A0A0N7L480"/>
<reference evidence="6" key="1">
    <citation type="submission" date="2014-09" db="EMBL/GenBank/DDBJ databases">
        <authorList>
            <person name="Sharma Rahul"/>
            <person name="Thines Marco"/>
        </authorList>
    </citation>
    <scope>NUCLEOTIDE SEQUENCE [LARGE SCALE GENOMIC DNA]</scope>
</reference>
<dbReference type="PROSITE" id="PS00383">
    <property type="entry name" value="TYR_PHOSPHATASE_1"/>
    <property type="match status" value="1"/>
</dbReference>
<evidence type="ECO:0000256" key="2">
    <source>
        <dbReference type="PIRSR" id="PIRSR630564-2"/>
    </source>
</evidence>
<evidence type="ECO:0000313" key="6">
    <source>
        <dbReference type="Proteomes" id="UP000054928"/>
    </source>
</evidence>
<dbReference type="InterPro" id="IPR029021">
    <property type="entry name" value="Prot-tyrosine_phosphatase-like"/>
</dbReference>
<dbReference type="EMBL" id="CCYD01000291">
    <property type="protein sequence ID" value="CEG37931.1"/>
    <property type="molecule type" value="Genomic_DNA"/>
</dbReference>
<sequence length="580" mass="65553">MRFQLDTHPSIAEDHAHKLRATIAKEADASQRYTVVSRGSPMRTTLSGIKIFSDFASDSDRTLDRKGSGEGNFPHHSKEPNLYSTLSSSRSSANAALPVLSSDPILTISREKSGSFALAYSIGNVPSDKNGWNLFVDEREFRRQIDGDPAVSSYLKFYKNDRGNICKTYPSKLLLPASTTSVTLAKVADFRAKNRLPVITYYHRRNRCVLTRSSQPLLGNLLSGTSNVSDQLLLGVYRRLPDIIKNQSQSSQSSRPLYIFDARKPKASTGNRLMGKGGVETPQDYPGAVVHHLNIANMYRMQSSYMGLMKLLLPGGVDDNDRTWLSSVESTRWLDHVRLVLGGALKIARVLESEGASALVHCSDGWDRTSQLCALAQLMIDPYYRTIRGFAVLVEKDWLAFGHKYAERCGSDRSRDPQRNKSSPVMLQFLDAVWQMQRQYPYSFEFNERFLLHLANSLTSGLYGTFMYDSRLQRDVNEVKSSTVSVWTPVLMKPYLYTTSNYKMHDGPIWPWVSCTMIRLWDSYFFQWHPKFYKCQWVCSLVSHGPLTCHDGKGASADNNREEDQHDQVSNLNSSSVKHS</sequence>
<feature type="region of interest" description="Disordered" evidence="3">
    <location>
        <begin position="555"/>
        <end position="580"/>
    </location>
</feature>
<dbReference type="PROSITE" id="PS51339">
    <property type="entry name" value="PPASE_MYOTUBULARIN"/>
    <property type="match status" value="1"/>
</dbReference>
<dbReference type="RefSeq" id="XP_024574300.1">
    <property type="nucleotide sequence ID" value="XM_024723310.1"/>
</dbReference>
<proteinExistence type="predicted"/>
<protein>
    <submittedName>
        <fullName evidence="5">Myotubularin-like protein</fullName>
    </submittedName>
</protein>
<dbReference type="InterPro" id="IPR030564">
    <property type="entry name" value="Myotubularin"/>
</dbReference>
<feature type="active site" description="Phosphocysteine intermediate" evidence="1">
    <location>
        <position position="362"/>
    </location>
</feature>
<dbReference type="PANTHER" id="PTHR10807:SF128">
    <property type="entry name" value="PHOSPHATIDYLINOSITOL-3,5-BISPHOSPHATE 3-PHOSPHATASE"/>
    <property type="match status" value="1"/>
</dbReference>
<evidence type="ECO:0000256" key="1">
    <source>
        <dbReference type="PIRSR" id="PIRSR630564-1"/>
    </source>
</evidence>
<dbReference type="Proteomes" id="UP000054928">
    <property type="component" value="Unassembled WGS sequence"/>
</dbReference>
<accession>A0A0N7L480</accession>
<feature type="domain" description="Myotubularin phosphatase" evidence="4">
    <location>
        <begin position="131"/>
        <end position="525"/>
    </location>
</feature>
<dbReference type="GeneID" id="36401032"/>
<keyword evidence="6" id="KW-1185">Reference proteome</keyword>
<name>A0A0N7L480_PLAHL</name>